<evidence type="ECO:0000313" key="11">
    <source>
        <dbReference type="EMBL" id="AGF79635.1"/>
    </source>
</evidence>
<evidence type="ECO:0000256" key="1">
    <source>
        <dbReference type="ARBA" id="ARBA00004365"/>
    </source>
</evidence>
<dbReference type="InterPro" id="IPR010930">
    <property type="entry name" value="Flg_bb/hook_C_dom"/>
</dbReference>
<dbReference type="RefSeq" id="WP_015405319.1">
    <property type="nucleotide sequence ID" value="NC_020304.1"/>
</dbReference>
<dbReference type="AlphaFoldDB" id="M1PJ87"/>
<dbReference type="GO" id="GO:0005576">
    <property type="term" value="C:extracellular region"/>
    <property type="evidence" value="ECO:0007669"/>
    <property type="project" value="UniProtKB-SubCell"/>
</dbReference>
<dbReference type="KEGG" id="dsf:UWK_03106"/>
<keyword evidence="11" id="KW-0282">Flagellum</keyword>
<comment type="similarity">
    <text evidence="3 7">Belongs to the flagella basal body rod proteins family.</text>
</comment>
<dbReference type="Pfam" id="PF06429">
    <property type="entry name" value="Flg_bbr_C"/>
    <property type="match status" value="1"/>
</dbReference>
<dbReference type="InterPro" id="IPR001444">
    <property type="entry name" value="Flag_bb_rod_N"/>
</dbReference>
<dbReference type="STRING" id="1167006.UWK_03106"/>
<keyword evidence="12" id="KW-1185">Reference proteome</keyword>
<dbReference type="PATRIC" id="fig|1167006.5.peg.3351"/>
<dbReference type="PANTHER" id="PTHR30033">
    <property type="entry name" value="FLAGELLAR HOOK-ASSOCIATED PROTEIN 1"/>
    <property type="match status" value="1"/>
</dbReference>
<evidence type="ECO:0000259" key="10">
    <source>
        <dbReference type="Pfam" id="PF22638"/>
    </source>
</evidence>
<keyword evidence="6 7" id="KW-0975">Bacterial flagellum</keyword>
<evidence type="ECO:0000259" key="8">
    <source>
        <dbReference type="Pfam" id="PF00460"/>
    </source>
</evidence>
<dbReference type="GO" id="GO:0044780">
    <property type="term" value="P:bacterial-type flagellum assembly"/>
    <property type="evidence" value="ECO:0007669"/>
    <property type="project" value="InterPro"/>
</dbReference>
<keyword evidence="11" id="KW-0966">Cell projection</keyword>
<evidence type="ECO:0000256" key="4">
    <source>
        <dbReference type="ARBA" id="ARBA00016244"/>
    </source>
</evidence>
<evidence type="ECO:0000256" key="3">
    <source>
        <dbReference type="ARBA" id="ARBA00009677"/>
    </source>
</evidence>
<protein>
    <recommendedName>
        <fullName evidence="4 7">Flagellar hook-associated protein 1</fullName>
        <shortName evidence="7">HAP1</shortName>
    </recommendedName>
</protein>
<dbReference type="Pfam" id="PF22638">
    <property type="entry name" value="FlgK_D1"/>
    <property type="match status" value="1"/>
</dbReference>
<feature type="domain" description="Flagellar hook-associated protein FlgK helical" evidence="10">
    <location>
        <begin position="95"/>
        <end position="324"/>
    </location>
</feature>
<dbReference type="SUPFAM" id="SSF64518">
    <property type="entry name" value="Phase 1 flagellin"/>
    <property type="match status" value="1"/>
</dbReference>
<accession>M1PJ87</accession>
<dbReference type="HOGENOM" id="CLU_012762_1_1_7"/>
<sequence length="476" mass="51298">MGGLFTALNAGKTSLSVNQKSIEIIGNNISNVNTEGYSRQSAELTPYPSMNFGGFFIGQGVLVSDVSRDHDVFVTNMLQEKSIEFGLQDGQTRALSELERIFPIGEENISTEINRFFDSWQELSANPSGLVERDIVIQRGELLAEKFNTTVDDLNKVKENINDSLISKIDGVNSQIQEIADLNERIFTIEIQGQTANSARDRRDMLAKELATSLGVQTYHDSKGMMAVQLPGGLPLVQGLIPMELEGVQNGTTLDLVLHTGGVTRTIGLNNLGGEFEGLVGIRDVFIPSVKDDLDRLAYELGGAVNTAHYTGAGLDGTTNQNFFSVNPAPGPPPPSPPDPWVDAARNISVIISDSNHVAAAEAPPPLGTVAPGDNRNALIISNIGEDFLIDGIDNFGAYYGKLTAKIGIEASQNQLALGGAEDAMIQLQNLRDGLSGVSLDEEMINLIQYQRGFESSAKFLSTIDEMMGSLINLRP</sequence>
<evidence type="ECO:0000256" key="2">
    <source>
        <dbReference type="ARBA" id="ARBA00004613"/>
    </source>
</evidence>
<dbReference type="eggNOG" id="COG4786">
    <property type="taxonomic scope" value="Bacteria"/>
</dbReference>
<dbReference type="Proteomes" id="UP000011721">
    <property type="component" value="Chromosome"/>
</dbReference>
<dbReference type="InterPro" id="IPR053927">
    <property type="entry name" value="FlgK_helical"/>
</dbReference>
<dbReference type="PANTHER" id="PTHR30033:SF1">
    <property type="entry name" value="FLAGELLAR HOOK-ASSOCIATED PROTEIN 1"/>
    <property type="match status" value="1"/>
</dbReference>
<dbReference type="InterPro" id="IPR002371">
    <property type="entry name" value="FlgK"/>
</dbReference>
<keyword evidence="11" id="KW-0969">Cilium</keyword>
<proteinExistence type="inferred from homology"/>
<dbReference type="eggNOG" id="COG1256">
    <property type="taxonomic scope" value="Bacteria"/>
</dbReference>
<organism evidence="11 12">
    <name type="scientific">Desulfocapsa sulfexigens (strain DSM 10523 / SB164P1)</name>
    <dbReference type="NCBI Taxonomy" id="1167006"/>
    <lineage>
        <taxon>Bacteria</taxon>
        <taxon>Pseudomonadati</taxon>
        <taxon>Thermodesulfobacteriota</taxon>
        <taxon>Desulfobulbia</taxon>
        <taxon>Desulfobulbales</taxon>
        <taxon>Desulfocapsaceae</taxon>
        <taxon>Desulfocapsa</taxon>
    </lineage>
</organism>
<evidence type="ECO:0000256" key="7">
    <source>
        <dbReference type="RuleBase" id="RU362065"/>
    </source>
</evidence>
<name>M1PJ87_DESSD</name>
<keyword evidence="5 7" id="KW-0964">Secreted</keyword>
<dbReference type="OrthoDB" id="9802553at2"/>
<dbReference type="GO" id="GO:0005198">
    <property type="term" value="F:structural molecule activity"/>
    <property type="evidence" value="ECO:0007669"/>
    <property type="project" value="UniProtKB-UniRule"/>
</dbReference>
<evidence type="ECO:0000256" key="6">
    <source>
        <dbReference type="ARBA" id="ARBA00023143"/>
    </source>
</evidence>
<reference evidence="12" key="1">
    <citation type="journal article" date="2013" name="Stand. Genomic Sci.">
        <title>Complete genome sequence of Desulfocapsa sulfexigens, a marine deltaproteobacterium specialized in disproportionating inorganic sulfur compounds.</title>
        <authorList>
            <person name="Finster K.W."/>
            <person name="Kjeldsen K.U."/>
            <person name="Kube M."/>
            <person name="Reinhardt R."/>
            <person name="Mussmann M."/>
            <person name="Amann R."/>
            <person name="Schreiber L."/>
        </authorList>
    </citation>
    <scope>NUCLEOTIDE SEQUENCE [LARGE SCALE GENOMIC DNA]</scope>
    <source>
        <strain evidence="12">DSM 10523 / SB164P1</strain>
    </source>
</reference>
<evidence type="ECO:0000256" key="5">
    <source>
        <dbReference type="ARBA" id="ARBA00022525"/>
    </source>
</evidence>
<dbReference type="PRINTS" id="PR01005">
    <property type="entry name" value="FLGHOOKAP1"/>
</dbReference>
<evidence type="ECO:0000259" key="9">
    <source>
        <dbReference type="Pfam" id="PF06429"/>
    </source>
</evidence>
<feature type="domain" description="Flagellar basal-body/hook protein C-terminal" evidence="9">
    <location>
        <begin position="436"/>
        <end position="474"/>
    </location>
</feature>
<evidence type="ECO:0000313" key="12">
    <source>
        <dbReference type="Proteomes" id="UP000011721"/>
    </source>
</evidence>
<dbReference type="EMBL" id="CP003985">
    <property type="protein sequence ID" value="AGF79635.1"/>
    <property type="molecule type" value="Genomic_DNA"/>
</dbReference>
<dbReference type="Pfam" id="PF00460">
    <property type="entry name" value="Flg_bb_rod"/>
    <property type="match status" value="1"/>
</dbReference>
<gene>
    <name evidence="7" type="primary">flgK</name>
    <name evidence="11" type="ordered locus">UWK_03106</name>
</gene>
<feature type="domain" description="Flagellar basal body rod protein N-terminal" evidence="8">
    <location>
        <begin position="9"/>
        <end position="37"/>
    </location>
</feature>
<dbReference type="GO" id="GO:0009424">
    <property type="term" value="C:bacterial-type flagellum hook"/>
    <property type="evidence" value="ECO:0007669"/>
    <property type="project" value="UniProtKB-UniRule"/>
</dbReference>
<dbReference type="NCBIfam" id="TIGR02492">
    <property type="entry name" value="flgK_ends"/>
    <property type="match status" value="1"/>
</dbReference>
<comment type="subcellular location">
    <subcellularLocation>
        <location evidence="1 7">Bacterial flagellum</location>
    </subcellularLocation>
    <subcellularLocation>
        <location evidence="2 7">Secreted</location>
    </subcellularLocation>
</comment>